<dbReference type="STRING" id="670307.HYPDE_24178"/>
<gene>
    <name evidence="1" type="ORF">HYPDE_24178</name>
</gene>
<proteinExistence type="predicted"/>
<dbReference type="EMBL" id="CP005587">
    <property type="protein sequence ID" value="AGK56521.1"/>
    <property type="molecule type" value="Genomic_DNA"/>
</dbReference>
<dbReference type="KEGG" id="hdt:HYPDE_24178"/>
<accession>N0B7M7</accession>
<keyword evidence="1" id="KW-0378">Hydrolase</keyword>
<dbReference type="HOGENOM" id="CLU_2861698_0_0_5"/>
<sequence>MQAFYPERVGKIVYLEGGYDWSDPTFFKAFTDMLVANNPNPAESGNASLARCSERLVSRCLDRP</sequence>
<dbReference type="AlphaFoldDB" id="N0B7M7"/>
<keyword evidence="2" id="KW-1185">Reference proteome</keyword>
<evidence type="ECO:0000313" key="1">
    <source>
        <dbReference type="EMBL" id="AGK56521.1"/>
    </source>
</evidence>
<protein>
    <submittedName>
        <fullName evidence="1">Alpha/beta hydrolase fold protein</fullName>
    </submittedName>
</protein>
<reference evidence="1 2" key="1">
    <citation type="journal article" date="2013" name="Genome Announc.">
        <title>Genome sequences for three denitrifying bacterial strains isolated from a uranium- and nitrate-contaminated subsurface environment.</title>
        <authorList>
            <person name="Venkatramanan R."/>
            <person name="Prakash O."/>
            <person name="Woyke T."/>
            <person name="Chain P."/>
            <person name="Goodwin L.A."/>
            <person name="Watson D."/>
            <person name="Brooks S."/>
            <person name="Kostka J.E."/>
            <person name="Green S.J."/>
        </authorList>
    </citation>
    <scope>NUCLEOTIDE SEQUENCE [LARGE SCALE GENOMIC DNA]</scope>
    <source>
        <strain evidence="1 2">1NES1</strain>
    </source>
</reference>
<organism evidence="1 2">
    <name type="scientific">Hyphomicrobium denitrificans 1NES1</name>
    <dbReference type="NCBI Taxonomy" id="670307"/>
    <lineage>
        <taxon>Bacteria</taxon>
        <taxon>Pseudomonadati</taxon>
        <taxon>Pseudomonadota</taxon>
        <taxon>Alphaproteobacteria</taxon>
        <taxon>Hyphomicrobiales</taxon>
        <taxon>Hyphomicrobiaceae</taxon>
        <taxon>Hyphomicrobium</taxon>
    </lineage>
</organism>
<dbReference type="Proteomes" id="UP000005952">
    <property type="component" value="Chromosome"/>
</dbReference>
<evidence type="ECO:0000313" key="2">
    <source>
        <dbReference type="Proteomes" id="UP000005952"/>
    </source>
</evidence>
<dbReference type="GO" id="GO:0016787">
    <property type="term" value="F:hydrolase activity"/>
    <property type="evidence" value="ECO:0007669"/>
    <property type="project" value="UniProtKB-KW"/>
</dbReference>
<name>N0B7M7_9HYPH</name>